<accession>A0ABZ3CA61</accession>
<dbReference type="SUPFAM" id="SSF52833">
    <property type="entry name" value="Thioredoxin-like"/>
    <property type="match status" value="1"/>
</dbReference>
<proteinExistence type="predicted"/>
<protein>
    <submittedName>
        <fullName evidence="1">Sucrase ferredoxin</fullName>
    </submittedName>
</protein>
<dbReference type="Proteomes" id="UP001434337">
    <property type="component" value="Chromosome"/>
</dbReference>
<dbReference type="InterPro" id="IPR036249">
    <property type="entry name" value="Thioredoxin-like_sf"/>
</dbReference>
<keyword evidence="2" id="KW-1185">Reference proteome</keyword>
<dbReference type="Pfam" id="PF06999">
    <property type="entry name" value="Suc_Fer-like"/>
    <property type="match status" value="1"/>
</dbReference>
<sequence length="302" mass="31899">MTACSIAWEGLPAFGTATVAQFWVALEQPGPWGREALTESHLDPALGRAVGDEAAAAGGRVLLMRAPGHHAVEEGFASRRVFVAGGLAGDPWLLEGVALAPDAVLRLPWDDLAVGDRDAVLAACPWLRPARHPVLLVCTNSKRDVCCALRGRPVVQDVTARYPGQVWECSHTGGHRFAPTGVVLPLGQLLARLTPGLAAQVLDAAASGQLAAAALTPAHDRGRSHLPPAWQAAESWVRAEAGITDPAALWCEPDPEEHTVVVRHVDGRGWAVRVRPREGGPLPDSCGKAPKPSAWFAVEPRG</sequence>
<evidence type="ECO:0000313" key="1">
    <source>
        <dbReference type="EMBL" id="WZW99480.1"/>
    </source>
</evidence>
<organism evidence="1 2">
    <name type="scientific">Propioniciclava soli</name>
    <dbReference type="NCBI Taxonomy" id="2775081"/>
    <lineage>
        <taxon>Bacteria</taxon>
        <taxon>Bacillati</taxon>
        <taxon>Actinomycetota</taxon>
        <taxon>Actinomycetes</taxon>
        <taxon>Propionibacteriales</taxon>
        <taxon>Propionibacteriaceae</taxon>
        <taxon>Propioniciclava</taxon>
    </lineage>
</organism>
<evidence type="ECO:0000313" key="2">
    <source>
        <dbReference type="Proteomes" id="UP001434337"/>
    </source>
</evidence>
<dbReference type="RefSeq" id="WP_232549012.1">
    <property type="nucleotide sequence ID" value="NZ_CP115965.1"/>
</dbReference>
<dbReference type="EMBL" id="CP115965">
    <property type="protein sequence ID" value="WZW99480.1"/>
    <property type="molecule type" value="Genomic_DNA"/>
</dbReference>
<reference evidence="1 2" key="1">
    <citation type="journal article" date="2023" name="Environ Microbiome">
        <title>A coral-associated actinobacterium mitigates coral bleaching under heat stress.</title>
        <authorList>
            <person name="Li J."/>
            <person name="Zou Y."/>
            <person name="Li Q."/>
            <person name="Zhang J."/>
            <person name="Bourne D.G."/>
            <person name="Lyu Y."/>
            <person name="Liu C."/>
            <person name="Zhang S."/>
        </authorList>
    </citation>
    <scope>NUCLEOTIDE SEQUENCE [LARGE SCALE GENOMIC DNA]</scope>
    <source>
        <strain evidence="1 2">SCSIO 13291</strain>
    </source>
</reference>
<dbReference type="InterPro" id="IPR009737">
    <property type="entry name" value="Aim32/Apd1-like"/>
</dbReference>
<gene>
    <name evidence="1" type="ORF">PCC79_04600</name>
</gene>
<name>A0ABZ3CA61_9ACTN</name>